<dbReference type="AlphaFoldDB" id="A0A074T7Y1"/>
<reference evidence="1 2" key="1">
    <citation type="submission" date="2014-03" db="EMBL/GenBank/DDBJ databases">
        <title>The draft genome sequence of Thioclava dalianensis DLFJ1-1.</title>
        <authorList>
            <person name="Lai Q."/>
            <person name="Shao Z."/>
        </authorList>
    </citation>
    <scope>NUCLEOTIDE SEQUENCE [LARGE SCALE GENOMIC DNA]</scope>
    <source>
        <strain evidence="1 2">DLFJ1-1</strain>
    </source>
</reference>
<evidence type="ECO:0000313" key="1">
    <source>
        <dbReference type="EMBL" id="KEP67794.1"/>
    </source>
</evidence>
<evidence type="ECO:0000313" key="2">
    <source>
        <dbReference type="Proteomes" id="UP000027725"/>
    </source>
</evidence>
<protein>
    <submittedName>
        <fullName evidence="1">Uncharacterized protein</fullName>
    </submittedName>
</protein>
<gene>
    <name evidence="1" type="ORF">DL1_20425</name>
</gene>
<name>A0A074T7Y1_9RHOB</name>
<accession>A0A074T7Y1</accession>
<comment type="caution">
    <text evidence="1">The sequence shown here is derived from an EMBL/GenBank/DDBJ whole genome shotgun (WGS) entry which is preliminary data.</text>
</comment>
<dbReference type="STRING" id="1185766.SAMN05216224_10642"/>
<keyword evidence="2" id="KW-1185">Reference proteome</keyword>
<dbReference type="EMBL" id="JHEH01000083">
    <property type="protein sequence ID" value="KEP67794.1"/>
    <property type="molecule type" value="Genomic_DNA"/>
</dbReference>
<proteinExistence type="predicted"/>
<sequence>MTNPRIALWDKLEAASVALLTAMEEVACDPNWPDHYHEEWDDLHGALTERPRMTLARRDALSRHQS</sequence>
<dbReference type="Proteomes" id="UP000027725">
    <property type="component" value="Unassembled WGS sequence"/>
</dbReference>
<organism evidence="1 2">
    <name type="scientific">Thioclava dalianensis</name>
    <dbReference type="NCBI Taxonomy" id="1185766"/>
    <lineage>
        <taxon>Bacteria</taxon>
        <taxon>Pseudomonadati</taxon>
        <taxon>Pseudomonadota</taxon>
        <taxon>Alphaproteobacteria</taxon>
        <taxon>Rhodobacterales</taxon>
        <taxon>Paracoccaceae</taxon>
        <taxon>Thioclava</taxon>
    </lineage>
</organism>
<dbReference type="RefSeq" id="WP_038070252.1">
    <property type="nucleotide sequence ID" value="NZ_FOVB01000006.1"/>
</dbReference>